<dbReference type="AlphaFoldDB" id="A0A453CRP5"/>
<evidence type="ECO:0000313" key="2">
    <source>
        <dbReference type="EnsemblPlants" id="AET2Gv20940400.6"/>
    </source>
</evidence>
<reference evidence="2" key="5">
    <citation type="journal article" date="2021" name="G3 (Bethesda)">
        <title>Aegilops tauschii genome assembly Aet v5.0 features greater sequence contiguity and improved annotation.</title>
        <authorList>
            <person name="Wang L."/>
            <person name="Zhu T."/>
            <person name="Rodriguez J.C."/>
            <person name="Deal K.R."/>
            <person name="Dubcovsky J."/>
            <person name="McGuire P.E."/>
            <person name="Lux T."/>
            <person name="Spannagl M."/>
            <person name="Mayer K.F.X."/>
            <person name="Baldrich P."/>
            <person name="Meyers B.C."/>
            <person name="Huo N."/>
            <person name="Gu Y.Q."/>
            <person name="Zhou H."/>
            <person name="Devos K.M."/>
            <person name="Bennetzen J.L."/>
            <person name="Unver T."/>
            <person name="Budak H."/>
            <person name="Gulick P.J."/>
            <person name="Galiba G."/>
            <person name="Kalapos B."/>
            <person name="Nelson D.R."/>
            <person name="Li P."/>
            <person name="You F.M."/>
            <person name="Luo M.C."/>
            <person name="Dvorak J."/>
        </authorList>
    </citation>
    <scope>NUCLEOTIDE SEQUENCE [LARGE SCALE GENOMIC DNA]</scope>
    <source>
        <strain evidence="2">cv. AL8/78</strain>
    </source>
</reference>
<organism evidence="2 3">
    <name type="scientific">Aegilops tauschii subsp. strangulata</name>
    <name type="common">Goatgrass</name>
    <dbReference type="NCBI Taxonomy" id="200361"/>
    <lineage>
        <taxon>Eukaryota</taxon>
        <taxon>Viridiplantae</taxon>
        <taxon>Streptophyta</taxon>
        <taxon>Embryophyta</taxon>
        <taxon>Tracheophyta</taxon>
        <taxon>Spermatophyta</taxon>
        <taxon>Magnoliopsida</taxon>
        <taxon>Liliopsida</taxon>
        <taxon>Poales</taxon>
        <taxon>Poaceae</taxon>
        <taxon>BOP clade</taxon>
        <taxon>Pooideae</taxon>
        <taxon>Triticodae</taxon>
        <taxon>Triticeae</taxon>
        <taxon>Triticinae</taxon>
        <taxon>Aegilops</taxon>
    </lineage>
</organism>
<feature type="compositionally biased region" description="Pro residues" evidence="1">
    <location>
        <begin position="20"/>
        <end position="34"/>
    </location>
</feature>
<sequence>REQASRIRAPLLLSRIPHLVPLPLPSPRSPPPLLSPSSSRRHPRLLPGRRISSLFLSHRHVRRHRCSSRRPRPRGAIPASSLDAARMATGRCGRTEHAPEHRGLWFGFSTGGRLCAWDDSLPRISLAPSSPSCGLRPSALPFSSLSHCQHGSRSAVPLLRSIYLLLACGGRRRSCSPLPHNSSRLSVVSNVDVWAEFSSGAVG</sequence>
<reference evidence="2" key="3">
    <citation type="journal article" date="2017" name="Nature">
        <title>Genome sequence of the progenitor of the wheat D genome Aegilops tauschii.</title>
        <authorList>
            <person name="Luo M.C."/>
            <person name="Gu Y.Q."/>
            <person name="Puiu D."/>
            <person name="Wang H."/>
            <person name="Twardziok S.O."/>
            <person name="Deal K.R."/>
            <person name="Huo N."/>
            <person name="Zhu T."/>
            <person name="Wang L."/>
            <person name="Wang Y."/>
            <person name="McGuire P.E."/>
            <person name="Liu S."/>
            <person name="Long H."/>
            <person name="Ramasamy R.K."/>
            <person name="Rodriguez J.C."/>
            <person name="Van S.L."/>
            <person name="Yuan L."/>
            <person name="Wang Z."/>
            <person name="Xia Z."/>
            <person name="Xiao L."/>
            <person name="Anderson O.D."/>
            <person name="Ouyang S."/>
            <person name="Liang Y."/>
            <person name="Zimin A.V."/>
            <person name="Pertea G."/>
            <person name="Qi P."/>
            <person name="Bennetzen J.L."/>
            <person name="Dai X."/>
            <person name="Dawson M.W."/>
            <person name="Muller H.G."/>
            <person name="Kugler K."/>
            <person name="Rivarola-Duarte L."/>
            <person name="Spannagl M."/>
            <person name="Mayer K.F.X."/>
            <person name="Lu F.H."/>
            <person name="Bevan M.W."/>
            <person name="Leroy P."/>
            <person name="Li P."/>
            <person name="You F.M."/>
            <person name="Sun Q."/>
            <person name="Liu Z."/>
            <person name="Lyons E."/>
            <person name="Wicker T."/>
            <person name="Salzberg S.L."/>
            <person name="Devos K.M."/>
            <person name="Dvorak J."/>
        </authorList>
    </citation>
    <scope>NUCLEOTIDE SEQUENCE [LARGE SCALE GENOMIC DNA]</scope>
    <source>
        <strain evidence="2">cv. AL8/78</strain>
    </source>
</reference>
<dbReference type="Proteomes" id="UP000015105">
    <property type="component" value="Chromosome 2D"/>
</dbReference>
<evidence type="ECO:0000313" key="3">
    <source>
        <dbReference type="Proteomes" id="UP000015105"/>
    </source>
</evidence>
<name>A0A453CRP5_AEGTS</name>
<evidence type="ECO:0000256" key="1">
    <source>
        <dbReference type="SAM" id="MobiDB-lite"/>
    </source>
</evidence>
<reference evidence="3" key="2">
    <citation type="journal article" date="2017" name="Nat. Plants">
        <title>The Aegilops tauschii genome reveals multiple impacts of transposons.</title>
        <authorList>
            <person name="Zhao G."/>
            <person name="Zou C."/>
            <person name="Li K."/>
            <person name="Wang K."/>
            <person name="Li T."/>
            <person name="Gao L."/>
            <person name="Zhang X."/>
            <person name="Wang H."/>
            <person name="Yang Z."/>
            <person name="Liu X."/>
            <person name="Jiang W."/>
            <person name="Mao L."/>
            <person name="Kong X."/>
            <person name="Jiao Y."/>
            <person name="Jia J."/>
        </authorList>
    </citation>
    <scope>NUCLEOTIDE SEQUENCE [LARGE SCALE GENOMIC DNA]</scope>
    <source>
        <strain evidence="3">cv. AL8/78</strain>
    </source>
</reference>
<dbReference type="EnsemblPlants" id="AET2Gv20940400.6">
    <property type="protein sequence ID" value="AET2Gv20940400.6"/>
    <property type="gene ID" value="AET2Gv20940400"/>
</dbReference>
<dbReference type="Gramene" id="AET2Gv20940400.6">
    <property type="protein sequence ID" value="AET2Gv20940400.6"/>
    <property type="gene ID" value="AET2Gv20940400"/>
</dbReference>
<keyword evidence="3" id="KW-1185">Reference proteome</keyword>
<reference evidence="2" key="4">
    <citation type="submission" date="2019-03" db="UniProtKB">
        <authorList>
            <consortium name="EnsemblPlants"/>
        </authorList>
    </citation>
    <scope>IDENTIFICATION</scope>
</reference>
<proteinExistence type="predicted"/>
<reference evidence="3" key="1">
    <citation type="journal article" date="2014" name="Science">
        <title>Ancient hybridizations among the ancestral genomes of bread wheat.</title>
        <authorList>
            <consortium name="International Wheat Genome Sequencing Consortium,"/>
            <person name="Marcussen T."/>
            <person name="Sandve S.R."/>
            <person name="Heier L."/>
            <person name="Spannagl M."/>
            <person name="Pfeifer M."/>
            <person name="Jakobsen K.S."/>
            <person name="Wulff B.B."/>
            <person name="Steuernagel B."/>
            <person name="Mayer K.F."/>
            <person name="Olsen O.A."/>
        </authorList>
    </citation>
    <scope>NUCLEOTIDE SEQUENCE [LARGE SCALE GENOMIC DNA]</scope>
    <source>
        <strain evidence="3">cv. AL8/78</strain>
    </source>
</reference>
<protein>
    <submittedName>
        <fullName evidence="2">Uncharacterized protein</fullName>
    </submittedName>
</protein>
<feature type="region of interest" description="Disordered" evidence="1">
    <location>
        <begin position="20"/>
        <end position="45"/>
    </location>
</feature>
<accession>A0A453CRP5</accession>